<protein>
    <recommendedName>
        <fullName evidence="2">B box-type domain-containing protein</fullName>
    </recommendedName>
</protein>
<evidence type="ECO:0000259" key="2">
    <source>
        <dbReference type="PROSITE" id="PS50119"/>
    </source>
</evidence>
<reference evidence="3 4" key="1">
    <citation type="submission" date="2022-12" db="EMBL/GenBank/DDBJ databases">
        <title>Chromosome-level genome of Tegillarca granosa.</title>
        <authorList>
            <person name="Kim J."/>
        </authorList>
    </citation>
    <scope>NUCLEOTIDE SEQUENCE [LARGE SCALE GENOMIC DNA]</scope>
    <source>
        <strain evidence="3">Teg-2019</strain>
        <tissue evidence="3">Adductor muscle</tissue>
    </source>
</reference>
<evidence type="ECO:0000313" key="4">
    <source>
        <dbReference type="Proteomes" id="UP001217089"/>
    </source>
</evidence>
<accession>A0ABQ9E8Q6</accession>
<dbReference type="InterPro" id="IPR011042">
    <property type="entry name" value="6-blade_b-propeller_TolB-like"/>
</dbReference>
<evidence type="ECO:0000313" key="3">
    <source>
        <dbReference type="EMBL" id="KAJ8299895.1"/>
    </source>
</evidence>
<dbReference type="SUPFAM" id="SSF57845">
    <property type="entry name" value="B-box zinc-binding domain"/>
    <property type="match status" value="1"/>
</dbReference>
<sequence>MAEGKQVHLRKAEDFKCYFCDQNVDTMLFKCVDCDKHMCLYCAKGHTKMKWTKDHKIIKNQFGPIRSSVTKYCMAHPGEDFTGYCGSCEKLICFNCIRQEHDGENHTKMKIGEVTDQKQKNLHQKVIEIQNKHIPKIDAKIQEMETLKTENENVTRRVTQDIMVRNEQLIAELDQIKVDYIAKVEQVMQKNDTILNQSRNELISEKERYQELYKKYDKILQTGSNIEKIVAEQEIKLDLETMNSDRQKEINMLSFELGNSDIASLQQLYGCLTVRRKSVLLQHSDKHSETSDTDQASCRISKPLDGKGSSIKIEIKRKFNLESRNILIVCPLLQETAIFHCSRKNSFEIINANGKVLSRVVLNFIPNDIIYISDDIVMATDADSTTIHKLSKEGQTLGVVDTAPFYPHHLCSSQDGGILVTLTETGSYSNKEKNRRFVRRYNKHFKKMADYEYNGKSRLFATPTKISENINGDICVTNKTSVNGGHVVVLDNHGKFRFRIEGSSSPQDPDSVKCDSVGHILVSDYYGKKIHVLKSNGELVQHVMVEDKAWPTAMGISDQGLLWRLKFEDSRKEAKVEACQIDNTLGISKVLMTTGYNLNTYNVCPLAQSGTLPLDADSSLFAAPISFDFNNVNVLAVSMDQFEILGWAIGILPMAINLTETVVLDNKDFINERKLNMSRKKISTSIIFDQKLLKSSDPKQQQLSHSNSENLQVKVSNFLVVMPDIKLTCTQTLYIIIVSSHDCFGAPGKN</sequence>
<keyword evidence="1" id="KW-0863">Zinc-finger</keyword>
<name>A0ABQ9E8Q6_TEGGR</name>
<gene>
    <name evidence="3" type="ORF">KUTeg_021414</name>
</gene>
<dbReference type="Pfam" id="PF00643">
    <property type="entry name" value="zf-B_box"/>
    <property type="match status" value="1"/>
</dbReference>
<dbReference type="PANTHER" id="PTHR25462:SF296">
    <property type="entry name" value="MEIOTIC P26, ISOFORM F"/>
    <property type="match status" value="1"/>
</dbReference>
<proteinExistence type="predicted"/>
<feature type="domain" description="B box-type" evidence="2">
    <location>
        <begin position="68"/>
        <end position="111"/>
    </location>
</feature>
<dbReference type="SMART" id="SM00336">
    <property type="entry name" value="BBOX"/>
    <property type="match status" value="2"/>
</dbReference>
<dbReference type="PROSITE" id="PS50119">
    <property type="entry name" value="ZF_BBOX"/>
    <property type="match status" value="1"/>
</dbReference>
<dbReference type="InterPro" id="IPR047153">
    <property type="entry name" value="TRIM45/56/19-like"/>
</dbReference>
<dbReference type="Gene3D" id="3.30.160.60">
    <property type="entry name" value="Classic Zinc Finger"/>
    <property type="match status" value="1"/>
</dbReference>
<dbReference type="Proteomes" id="UP001217089">
    <property type="component" value="Unassembled WGS sequence"/>
</dbReference>
<comment type="caution">
    <text evidence="3">The sequence shown here is derived from an EMBL/GenBank/DDBJ whole genome shotgun (WGS) entry which is preliminary data.</text>
</comment>
<dbReference type="PANTHER" id="PTHR25462">
    <property type="entry name" value="BONUS, ISOFORM C-RELATED"/>
    <property type="match status" value="1"/>
</dbReference>
<organism evidence="3 4">
    <name type="scientific">Tegillarca granosa</name>
    <name type="common">Malaysian cockle</name>
    <name type="synonym">Anadara granosa</name>
    <dbReference type="NCBI Taxonomy" id="220873"/>
    <lineage>
        <taxon>Eukaryota</taxon>
        <taxon>Metazoa</taxon>
        <taxon>Spiralia</taxon>
        <taxon>Lophotrochozoa</taxon>
        <taxon>Mollusca</taxon>
        <taxon>Bivalvia</taxon>
        <taxon>Autobranchia</taxon>
        <taxon>Pteriomorphia</taxon>
        <taxon>Arcoida</taxon>
        <taxon>Arcoidea</taxon>
        <taxon>Arcidae</taxon>
        <taxon>Tegillarca</taxon>
    </lineage>
</organism>
<keyword evidence="1" id="KW-0862">Zinc</keyword>
<keyword evidence="1" id="KW-0479">Metal-binding</keyword>
<evidence type="ECO:0000256" key="1">
    <source>
        <dbReference type="PROSITE-ProRule" id="PRU00024"/>
    </source>
</evidence>
<dbReference type="InterPro" id="IPR000315">
    <property type="entry name" value="Znf_B-box"/>
</dbReference>
<dbReference type="EMBL" id="JARBDR010000919">
    <property type="protein sequence ID" value="KAJ8299895.1"/>
    <property type="molecule type" value="Genomic_DNA"/>
</dbReference>
<dbReference type="Gene3D" id="2.120.10.30">
    <property type="entry name" value="TolB, C-terminal domain"/>
    <property type="match status" value="1"/>
</dbReference>
<dbReference type="SUPFAM" id="SSF101898">
    <property type="entry name" value="NHL repeat"/>
    <property type="match status" value="1"/>
</dbReference>
<keyword evidence="4" id="KW-1185">Reference proteome</keyword>